<name>A0A0X8NXQ2_ALCXX</name>
<protein>
    <submittedName>
        <fullName evidence="1">Uncharacterized protein</fullName>
    </submittedName>
</protein>
<organism evidence="1 2">
    <name type="scientific">Alcaligenes xylosoxydans xylosoxydans</name>
    <name type="common">Achromobacter xylosoxidans</name>
    <dbReference type="NCBI Taxonomy" id="85698"/>
    <lineage>
        <taxon>Bacteria</taxon>
        <taxon>Pseudomonadati</taxon>
        <taxon>Pseudomonadota</taxon>
        <taxon>Betaproteobacteria</taxon>
        <taxon>Burkholderiales</taxon>
        <taxon>Alcaligenaceae</taxon>
        <taxon>Achromobacter</taxon>
    </lineage>
</organism>
<dbReference type="EMBL" id="CP014060">
    <property type="protein sequence ID" value="AMG36236.1"/>
    <property type="molecule type" value="Genomic_DNA"/>
</dbReference>
<dbReference type="RefSeq" id="WP_061071910.1">
    <property type="nucleotide sequence ID" value="NZ_CP014060.2"/>
</dbReference>
<gene>
    <name evidence="1" type="ORF">AL504_09460</name>
</gene>
<accession>A0A0X8NXQ2</accession>
<dbReference type="Proteomes" id="UP000060602">
    <property type="component" value="Chromosome"/>
</dbReference>
<evidence type="ECO:0000313" key="2">
    <source>
        <dbReference type="Proteomes" id="UP000060602"/>
    </source>
</evidence>
<dbReference type="AlphaFoldDB" id="A0A0X8NXQ2"/>
<evidence type="ECO:0000313" key="1">
    <source>
        <dbReference type="EMBL" id="AMG36236.1"/>
    </source>
</evidence>
<sequence length="97" mass="11261">MPFKDPLTTEQLRAIRERQPWNPDVIALLWEIKRMRSMLLRLNQVSGDLKRPASIVGEIYDDLMAALALEPCVMDFKQTKAELLEDPRKLRKGMGPR</sequence>
<proteinExistence type="predicted"/>
<reference evidence="2" key="1">
    <citation type="submission" date="2015-12" db="EMBL/GenBank/DDBJ databases">
        <title>FDA dAtabase for Regulatory Grade micrObial Sequences (FDA-ARGOS): Supporting development and validation of Infectious Disease Dx tests.</title>
        <authorList>
            <person name="Case J."/>
            <person name="Tallon L."/>
            <person name="Sadzewicz L."/>
            <person name="Sengamalay N."/>
            <person name="Ott S."/>
            <person name="Godinez A."/>
            <person name="Nagaraj S."/>
            <person name="Nadendla S."/>
            <person name="Sichtig H."/>
        </authorList>
    </citation>
    <scope>NUCLEOTIDE SEQUENCE [LARGE SCALE GENOMIC DNA]</scope>
    <source>
        <strain evidence="2">FDAARGOS_147</strain>
    </source>
</reference>